<dbReference type="PANTHER" id="PTHR43401">
    <property type="entry name" value="L-THREONINE 3-DEHYDROGENASE"/>
    <property type="match status" value="1"/>
</dbReference>
<dbReference type="FunCoup" id="M1YYU5">
    <property type="interactions" value="159"/>
</dbReference>
<feature type="domain" description="Alcohol dehydrogenase-like C-terminal" evidence="2">
    <location>
        <begin position="207"/>
        <end position="345"/>
    </location>
</feature>
<dbReference type="EMBL" id="CAQJ01000053">
    <property type="protein sequence ID" value="CCQ90892.1"/>
    <property type="molecule type" value="Genomic_DNA"/>
</dbReference>
<dbReference type="Pfam" id="PF08240">
    <property type="entry name" value="ADH_N"/>
    <property type="match status" value="1"/>
</dbReference>
<evidence type="ECO:0000259" key="2">
    <source>
        <dbReference type="Pfam" id="PF00107"/>
    </source>
</evidence>
<dbReference type="SUPFAM" id="SSF51735">
    <property type="entry name" value="NAD(P)-binding Rossmann-fold domains"/>
    <property type="match status" value="1"/>
</dbReference>
<dbReference type="Proteomes" id="UP000011704">
    <property type="component" value="Unassembled WGS sequence"/>
</dbReference>
<gene>
    <name evidence="4" type="primary">tdh</name>
    <name evidence="4" type="ORF">NITGR_480003</name>
</gene>
<dbReference type="EC" id="1.1.1.103" evidence="4"/>
<feature type="domain" description="Alcohol dehydrogenase-like N-terminal" evidence="3">
    <location>
        <begin position="47"/>
        <end position="166"/>
    </location>
</feature>
<evidence type="ECO:0000313" key="4">
    <source>
        <dbReference type="EMBL" id="CCQ90892.1"/>
    </source>
</evidence>
<dbReference type="InterPro" id="IPR036291">
    <property type="entry name" value="NAD(P)-bd_dom_sf"/>
</dbReference>
<proteinExistence type="predicted"/>
<dbReference type="InterPro" id="IPR013154">
    <property type="entry name" value="ADH-like_N"/>
</dbReference>
<dbReference type="OrthoDB" id="9769198at2"/>
<accession>M1YYU5</accession>
<dbReference type="HOGENOM" id="CLU_026673_11_0_0"/>
<organism evidence="4 5">
    <name type="scientific">Nitrospina gracilis (strain 3/211)</name>
    <dbReference type="NCBI Taxonomy" id="1266370"/>
    <lineage>
        <taxon>Bacteria</taxon>
        <taxon>Pseudomonadati</taxon>
        <taxon>Nitrospinota/Tectimicrobiota group</taxon>
        <taxon>Nitrospinota</taxon>
        <taxon>Nitrospinia</taxon>
        <taxon>Nitrospinales</taxon>
        <taxon>Nitrospinaceae</taxon>
        <taxon>Nitrospina</taxon>
    </lineage>
</organism>
<dbReference type="AlphaFoldDB" id="M1YYU5"/>
<dbReference type="PANTHER" id="PTHR43401:SF2">
    <property type="entry name" value="L-THREONINE 3-DEHYDROGENASE"/>
    <property type="match status" value="1"/>
</dbReference>
<reference evidence="4 5" key="1">
    <citation type="journal article" date="2013" name="Front. Microbiol.">
        <title>The genome of Nitrospina gracilis illuminates the metabolism and evolution of the major marine nitrite oxidizer.</title>
        <authorList>
            <person name="Luecker S."/>
            <person name="Nowka B."/>
            <person name="Rattei T."/>
            <person name="Spieck E."/>
            <person name="and Daims H."/>
        </authorList>
    </citation>
    <scope>NUCLEOTIDE SEQUENCE [LARGE SCALE GENOMIC DNA]</scope>
    <source>
        <strain evidence="4 5">3/211</strain>
    </source>
</reference>
<sequence>MYLFGSAYVKALILDIQKKDWETTRGMTFTDVSEPSLDERKNPDDGGKVIIKPRFAGFCGTDKGIWFRKSFRDMIFDSLHRDGQHYRIMGHELLGEVVEAGSYAAKQYGYKAGDTVSTESHIFCGRCHQCKIGDQHVCADHLIIGISTDGCFADYIKLPAKGLWRVDTDRIRPEVAAIQDPLGNAVHACSRVDLRGRTVAIFGCGTIGLFTILVARAMGATHIIGVDPNAKNLKLAGRLGVDLTLPVDKTVEEGEVGPDADIVARIRDDCFGAGVDVAFEMSGSNRALNTALSATRTGGDVILFGLSAGDFTLTDYQQIVMHGKTLHGVVGREVFQTWYTMSNLLMSKGHDLQDKIYDVILNRGEGTLFPFHSFDRNAFETAIQEHPKIIFRF</sequence>
<evidence type="ECO:0000259" key="3">
    <source>
        <dbReference type="Pfam" id="PF08240"/>
    </source>
</evidence>
<evidence type="ECO:0000313" key="5">
    <source>
        <dbReference type="Proteomes" id="UP000011704"/>
    </source>
</evidence>
<keyword evidence="5" id="KW-1185">Reference proteome</keyword>
<dbReference type="InterPro" id="IPR011032">
    <property type="entry name" value="GroES-like_sf"/>
</dbReference>
<dbReference type="InterPro" id="IPR050129">
    <property type="entry name" value="Zn_alcohol_dh"/>
</dbReference>
<dbReference type="Gene3D" id="3.40.50.720">
    <property type="entry name" value="NAD(P)-binding Rossmann-like Domain"/>
    <property type="match status" value="1"/>
</dbReference>
<dbReference type="InterPro" id="IPR013149">
    <property type="entry name" value="ADH-like_C"/>
</dbReference>
<keyword evidence="1 4" id="KW-0560">Oxidoreductase</keyword>
<dbReference type="Pfam" id="PF00107">
    <property type="entry name" value="ADH_zinc_N"/>
    <property type="match status" value="1"/>
</dbReference>
<name>M1YYU5_NITG3</name>
<dbReference type="GO" id="GO:0008743">
    <property type="term" value="F:L-threonine 3-dehydrogenase activity"/>
    <property type="evidence" value="ECO:0007669"/>
    <property type="project" value="UniProtKB-EC"/>
</dbReference>
<comment type="caution">
    <text evidence="4">The sequence shown here is derived from an EMBL/GenBank/DDBJ whole genome shotgun (WGS) entry which is preliminary data.</text>
</comment>
<dbReference type="Gene3D" id="3.90.180.10">
    <property type="entry name" value="Medium-chain alcohol dehydrogenases, catalytic domain"/>
    <property type="match status" value="1"/>
</dbReference>
<dbReference type="STRING" id="1266370.NITGR_480003"/>
<protein>
    <submittedName>
        <fullName evidence="4">L-threonine 3-dehydrogenase</fullName>
        <ecNumber evidence="4">1.1.1.103</ecNumber>
    </submittedName>
</protein>
<dbReference type="SUPFAM" id="SSF50129">
    <property type="entry name" value="GroES-like"/>
    <property type="match status" value="1"/>
</dbReference>
<dbReference type="InParanoid" id="M1YYU5"/>
<evidence type="ECO:0000256" key="1">
    <source>
        <dbReference type="ARBA" id="ARBA00023002"/>
    </source>
</evidence>